<dbReference type="GO" id="GO:0003723">
    <property type="term" value="F:RNA binding"/>
    <property type="evidence" value="ECO:0007669"/>
    <property type="project" value="TreeGrafter"/>
</dbReference>
<dbReference type="PANTHER" id="PTHR24141">
    <property type="entry name" value="2-5A-DEPENDENT RIBONUCLEASE"/>
    <property type="match status" value="1"/>
</dbReference>
<feature type="region of interest" description="Disordered" evidence="4">
    <location>
        <begin position="112"/>
        <end position="136"/>
    </location>
</feature>
<dbReference type="PRINTS" id="PR01415">
    <property type="entry name" value="ANKYRIN"/>
</dbReference>
<feature type="repeat" description="ANK" evidence="3">
    <location>
        <begin position="579"/>
        <end position="611"/>
    </location>
</feature>
<dbReference type="OrthoDB" id="202323at2759"/>
<evidence type="ECO:0000256" key="3">
    <source>
        <dbReference type="PROSITE-ProRule" id="PRU00023"/>
    </source>
</evidence>
<feature type="compositionally biased region" description="Acidic residues" evidence="4">
    <location>
        <begin position="121"/>
        <end position="134"/>
    </location>
</feature>
<evidence type="ECO:0000313" key="6">
    <source>
        <dbReference type="Proteomes" id="UP000198406"/>
    </source>
</evidence>
<dbReference type="InParanoid" id="A0A1Z5K7L8"/>
<feature type="compositionally biased region" description="Low complexity" evidence="4">
    <location>
        <begin position="13"/>
        <end position="29"/>
    </location>
</feature>
<dbReference type="SUPFAM" id="SSF58038">
    <property type="entry name" value="SNARE fusion complex"/>
    <property type="match status" value="1"/>
</dbReference>
<feature type="repeat" description="ANK" evidence="3">
    <location>
        <begin position="367"/>
        <end position="399"/>
    </location>
</feature>
<dbReference type="PROSITE" id="PS50088">
    <property type="entry name" value="ANK_REPEAT"/>
    <property type="match status" value="3"/>
</dbReference>
<dbReference type="SMART" id="SM00248">
    <property type="entry name" value="ANK"/>
    <property type="match status" value="5"/>
</dbReference>
<dbReference type="AlphaFoldDB" id="A0A1Z5K7L8"/>
<reference evidence="5 6" key="1">
    <citation type="journal article" date="2015" name="Plant Cell">
        <title>Oil accumulation by the oleaginous diatom Fistulifera solaris as revealed by the genome and transcriptome.</title>
        <authorList>
            <person name="Tanaka T."/>
            <person name="Maeda Y."/>
            <person name="Veluchamy A."/>
            <person name="Tanaka M."/>
            <person name="Abida H."/>
            <person name="Marechal E."/>
            <person name="Bowler C."/>
            <person name="Muto M."/>
            <person name="Sunaga Y."/>
            <person name="Tanaka M."/>
            <person name="Yoshino T."/>
            <person name="Taniguchi T."/>
            <person name="Fukuda Y."/>
            <person name="Nemoto M."/>
            <person name="Matsumoto M."/>
            <person name="Wong P.S."/>
            <person name="Aburatani S."/>
            <person name="Fujibuchi W."/>
        </authorList>
    </citation>
    <scope>NUCLEOTIDE SEQUENCE [LARGE SCALE GENOMIC DNA]</scope>
    <source>
        <strain evidence="5 6">JPCC DA0580</strain>
    </source>
</reference>
<gene>
    <name evidence="5" type="ORF">FisN_22Hh073</name>
</gene>
<dbReference type="GO" id="GO:0006396">
    <property type="term" value="P:RNA processing"/>
    <property type="evidence" value="ECO:0007669"/>
    <property type="project" value="TreeGrafter"/>
</dbReference>
<dbReference type="CDD" id="cd15841">
    <property type="entry name" value="SNARE_Qc"/>
    <property type="match status" value="1"/>
</dbReference>
<protein>
    <submittedName>
        <fullName evidence="5">Uncharacterized protein</fullName>
    </submittedName>
</protein>
<keyword evidence="6" id="KW-1185">Reference proteome</keyword>
<dbReference type="InterPro" id="IPR036770">
    <property type="entry name" value="Ankyrin_rpt-contain_sf"/>
</dbReference>
<keyword evidence="2 3" id="KW-0040">ANK repeat</keyword>
<feature type="compositionally biased region" description="Basic and acidic residues" evidence="4">
    <location>
        <begin position="1"/>
        <end position="12"/>
    </location>
</feature>
<feature type="region of interest" description="Disordered" evidence="4">
    <location>
        <begin position="1"/>
        <end position="30"/>
    </location>
</feature>
<keyword evidence="1" id="KW-0677">Repeat</keyword>
<evidence type="ECO:0000256" key="1">
    <source>
        <dbReference type="ARBA" id="ARBA00022737"/>
    </source>
</evidence>
<sequence>MMSSPDAKKRDLPTTTLSSSSKKPKTPTLQSNVIDLQGLLHAMETNREGTDAALAFRVERCQSLWNQVADELLQVDPERHQSLHQRVQNVCQDSQPPSIPPTIQRIFLDSSSNTTPAMESEPNDGNDDSQENDILEPPTRPFVVNVAEMQKQQQEQMQEAVSQMASQLKRETARIHSTLQQQTDQLDEMEDLVTENATKVTDLTKNVQEHVAKGWRKTMGTWTLLFTVAGAFLFCMVTISMVPKREGTCLFFCAKTEDQYCRILPGGRQECIPVAEMNVGKQQASESSLDGECMENHKETNQRDARSAVNVFAEEAAIDEIDPNIPFYNGRPFSGKEIRKAAASGDLRALSAMLEMKPEFIDAQDSNGWSALHLAARSGHEEVVLYLLEHGCNAALETSNGRSALDIVYGKHGADHPVAKLLEEVFESRSTPPRETGKQPPAGDDIRSAAQTGNLSQLMEMLLAAPDLIDAPDDNGWAAIHLAARAGHIPVIQYLIEAGCQTQIKTKSGESALSIALRALGSDHAVVHLLAARPDAEPMVQGRIFTEHDVRLAAQQGNLELLKEMGAIKREWLESQDENKWAAIHQAARSGHMKVVEYLLQQRCDPNTLTKSGSTALDIARNRHGDDHPVVTLLMESQRSQHTEL</sequence>
<dbReference type="InterPro" id="IPR002110">
    <property type="entry name" value="Ankyrin_rpt"/>
</dbReference>
<accession>A0A1Z5K7L8</accession>
<feature type="repeat" description="ANK" evidence="3">
    <location>
        <begin position="475"/>
        <end position="507"/>
    </location>
</feature>
<comment type="caution">
    <text evidence="5">The sequence shown here is derived from an EMBL/GenBank/DDBJ whole genome shotgun (WGS) entry which is preliminary data.</text>
</comment>
<dbReference type="Pfam" id="PF12796">
    <property type="entry name" value="Ank_2"/>
    <property type="match status" value="3"/>
</dbReference>
<dbReference type="EMBL" id="BDSP01000181">
    <property type="protein sequence ID" value="GAX22283.1"/>
    <property type="molecule type" value="Genomic_DNA"/>
</dbReference>
<evidence type="ECO:0000256" key="4">
    <source>
        <dbReference type="SAM" id="MobiDB-lite"/>
    </source>
</evidence>
<dbReference type="PANTHER" id="PTHR24141:SF1">
    <property type="entry name" value="2-5A-DEPENDENT RIBONUCLEASE"/>
    <property type="match status" value="1"/>
</dbReference>
<name>A0A1Z5K7L8_FISSO</name>
<evidence type="ECO:0000313" key="5">
    <source>
        <dbReference type="EMBL" id="GAX22283.1"/>
    </source>
</evidence>
<dbReference type="GO" id="GO:0004540">
    <property type="term" value="F:RNA nuclease activity"/>
    <property type="evidence" value="ECO:0007669"/>
    <property type="project" value="TreeGrafter"/>
</dbReference>
<dbReference type="Gene3D" id="1.25.40.20">
    <property type="entry name" value="Ankyrin repeat-containing domain"/>
    <property type="match status" value="3"/>
</dbReference>
<dbReference type="Proteomes" id="UP000198406">
    <property type="component" value="Unassembled WGS sequence"/>
</dbReference>
<organism evidence="5 6">
    <name type="scientific">Fistulifera solaris</name>
    <name type="common">Oleaginous diatom</name>
    <dbReference type="NCBI Taxonomy" id="1519565"/>
    <lineage>
        <taxon>Eukaryota</taxon>
        <taxon>Sar</taxon>
        <taxon>Stramenopiles</taxon>
        <taxon>Ochrophyta</taxon>
        <taxon>Bacillariophyta</taxon>
        <taxon>Bacillariophyceae</taxon>
        <taxon>Bacillariophycidae</taxon>
        <taxon>Naviculales</taxon>
        <taxon>Naviculaceae</taxon>
        <taxon>Fistulifera</taxon>
    </lineage>
</organism>
<feature type="region of interest" description="Disordered" evidence="4">
    <location>
        <begin position="426"/>
        <end position="448"/>
    </location>
</feature>
<dbReference type="PROSITE" id="PS50297">
    <property type="entry name" value="ANK_REP_REGION"/>
    <property type="match status" value="3"/>
</dbReference>
<dbReference type="SUPFAM" id="SSF48403">
    <property type="entry name" value="Ankyrin repeat"/>
    <property type="match status" value="1"/>
</dbReference>
<proteinExistence type="predicted"/>
<evidence type="ECO:0000256" key="2">
    <source>
        <dbReference type="ARBA" id="ARBA00023043"/>
    </source>
</evidence>